<keyword evidence="2" id="KW-0479">Metal-binding</keyword>
<keyword evidence="4 7" id="KW-0863">Zinc-finger</keyword>
<protein>
    <submittedName>
        <fullName evidence="10 12">Zinc finger protein</fullName>
    </submittedName>
</protein>
<evidence type="ECO:0000256" key="3">
    <source>
        <dbReference type="ARBA" id="ARBA00022737"/>
    </source>
</evidence>
<dbReference type="InterPro" id="IPR050888">
    <property type="entry name" value="ZnF_C2H2-type_TF"/>
</dbReference>
<evidence type="ECO:0000256" key="1">
    <source>
        <dbReference type="ARBA" id="ARBA00004123"/>
    </source>
</evidence>
<feature type="domain" description="C2H2-type" evidence="9">
    <location>
        <begin position="122"/>
        <end position="150"/>
    </location>
</feature>
<proteinExistence type="predicted"/>
<dbReference type="PROSITE" id="PS00028">
    <property type="entry name" value="ZINC_FINGER_C2H2_1"/>
    <property type="match status" value="2"/>
</dbReference>
<dbReference type="OrthoDB" id="6616896at2759"/>
<dbReference type="InterPro" id="IPR013087">
    <property type="entry name" value="Znf_C2H2_type"/>
</dbReference>
<sequence>MDFLSRDPMPVADHFMAHRFRARPTVPSEGVFADAVAVGAAVPVTRSSHGPVGTKTGIEVCEQCFECSPGREELWKHVRDAHGDDARLQCAAAGCGRRFSSLAASAGHRSHHAACGDGQAPYTCELCGRLSANHTAFDKHVAKEHPTARAALCGVCGRYAGDVQSLMRHVDAAHGAHIWSEVVACKTPSGDGVGPVRTRRTIRCDVCGKRYGNNHLMRSHRQVHGSIKSPRGDVADQESTAHSCATATLQ</sequence>
<evidence type="ECO:0000256" key="4">
    <source>
        <dbReference type="ARBA" id="ARBA00022771"/>
    </source>
</evidence>
<accession>A0A2S2Q185</accession>
<dbReference type="PROSITE" id="PS50157">
    <property type="entry name" value="ZINC_FINGER_C2H2_2"/>
    <property type="match status" value="2"/>
</dbReference>
<evidence type="ECO:0000256" key="2">
    <source>
        <dbReference type="ARBA" id="ARBA00022723"/>
    </source>
</evidence>
<gene>
    <name evidence="10" type="primary">ZNF34</name>
    <name evidence="12" type="synonym">LOC112682572</name>
    <name evidence="10" type="ORF">g.119360</name>
</gene>
<comment type="subcellular location">
    <subcellularLocation>
        <location evidence="1">Nucleus</location>
    </subcellularLocation>
</comment>
<dbReference type="EMBL" id="GGMS01002325">
    <property type="protein sequence ID" value="MBY71528.1"/>
    <property type="molecule type" value="Transcribed_RNA"/>
</dbReference>
<keyword evidence="6" id="KW-0539">Nucleus</keyword>
<dbReference type="Proteomes" id="UP000694846">
    <property type="component" value="Unplaced"/>
</dbReference>
<evidence type="ECO:0000313" key="11">
    <source>
        <dbReference type="Proteomes" id="UP000694846"/>
    </source>
</evidence>
<dbReference type="AlphaFoldDB" id="A0A2S2Q185"/>
<dbReference type="SUPFAM" id="SSF57667">
    <property type="entry name" value="beta-beta-alpha zinc fingers"/>
    <property type="match status" value="1"/>
</dbReference>
<name>A0A2S2Q185_9HEMI</name>
<keyword evidence="11" id="KW-1185">Reference proteome</keyword>
<evidence type="ECO:0000313" key="10">
    <source>
        <dbReference type="EMBL" id="MBY71528.1"/>
    </source>
</evidence>
<dbReference type="SMART" id="SM00355">
    <property type="entry name" value="ZnF_C2H2"/>
    <property type="match status" value="5"/>
</dbReference>
<reference evidence="10" key="1">
    <citation type="submission" date="2018-04" db="EMBL/GenBank/DDBJ databases">
        <title>Transcriptome assembly of Sipha flava.</title>
        <authorList>
            <person name="Scully E.D."/>
            <person name="Geib S.M."/>
            <person name="Palmer N.A."/>
            <person name="Koch K."/>
            <person name="Bradshaw J."/>
            <person name="Heng-Moss T."/>
            <person name="Sarath G."/>
        </authorList>
    </citation>
    <scope>NUCLEOTIDE SEQUENCE</scope>
</reference>
<feature type="compositionally biased region" description="Polar residues" evidence="8">
    <location>
        <begin position="237"/>
        <end position="250"/>
    </location>
</feature>
<evidence type="ECO:0000256" key="7">
    <source>
        <dbReference type="PROSITE-ProRule" id="PRU00042"/>
    </source>
</evidence>
<dbReference type="Pfam" id="PF00096">
    <property type="entry name" value="zf-C2H2"/>
    <property type="match status" value="1"/>
</dbReference>
<keyword evidence="5" id="KW-0862">Zinc</keyword>
<dbReference type="InterPro" id="IPR036236">
    <property type="entry name" value="Znf_C2H2_sf"/>
</dbReference>
<keyword evidence="3" id="KW-0677">Repeat</keyword>
<evidence type="ECO:0000259" key="9">
    <source>
        <dbReference type="PROSITE" id="PS50157"/>
    </source>
</evidence>
<feature type="domain" description="C2H2-type" evidence="9">
    <location>
        <begin position="202"/>
        <end position="229"/>
    </location>
</feature>
<evidence type="ECO:0000313" key="12">
    <source>
        <dbReference type="RefSeq" id="XP_025408989.1"/>
    </source>
</evidence>
<evidence type="ECO:0000256" key="6">
    <source>
        <dbReference type="ARBA" id="ARBA00023242"/>
    </source>
</evidence>
<dbReference type="GO" id="GO:0008270">
    <property type="term" value="F:zinc ion binding"/>
    <property type="evidence" value="ECO:0007669"/>
    <property type="project" value="UniProtKB-KW"/>
</dbReference>
<dbReference type="PANTHER" id="PTHR24406">
    <property type="entry name" value="TRANSCRIPTIONAL REPRESSOR CTCFL-RELATED"/>
    <property type="match status" value="1"/>
</dbReference>
<evidence type="ECO:0000256" key="5">
    <source>
        <dbReference type="ARBA" id="ARBA00022833"/>
    </source>
</evidence>
<dbReference type="GO" id="GO:0005634">
    <property type="term" value="C:nucleus"/>
    <property type="evidence" value="ECO:0007669"/>
    <property type="project" value="UniProtKB-SubCell"/>
</dbReference>
<feature type="region of interest" description="Disordered" evidence="8">
    <location>
        <begin position="220"/>
        <end position="250"/>
    </location>
</feature>
<organism evidence="10">
    <name type="scientific">Sipha flava</name>
    <name type="common">yellow sugarcane aphid</name>
    <dbReference type="NCBI Taxonomy" id="143950"/>
    <lineage>
        <taxon>Eukaryota</taxon>
        <taxon>Metazoa</taxon>
        <taxon>Ecdysozoa</taxon>
        <taxon>Arthropoda</taxon>
        <taxon>Hexapoda</taxon>
        <taxon>Insecta</taxon>
        <taxon>Pterygota</taxon>
        <taxon>Neoptera</taxon>
        <taxon>Paraneoptera</taxon>
        <taxon>Hemiptera</taxon>
        <taxon>Sternorrhyncha</taxon>
        <taxon>Aphidomorpha</taxon>
        <taxon>Aphidoidea</taxon>
        <taxon>Aphididae</taxon>
        <taxon>Sipha</taxon>
    </lineage>
</organism>
<evidence type="ECO:0000256" key="8">
    <source>
        <dbReference type="SAM" id="MobiDB-lite"/>
    </source>
</evidence>
<dbReference type="RefSeq" id="XP_025408989.1">
    <property type="nucleotide sequence ID" value="XM_025553204.1"/>
</dbReference>
<dbReference type="Gene3D" id="3.30.160.60">
    <property type="entry name" value="Classic Zinc Finger"/>
    <property type="match status" value="2"/>
</dbReference>
<reference evidence="12" key="2">
    <citation type="submission" date="2025-04" db="UniProtKB">
        <authorList>
            <consortium name="RefSeq"/>
        </authorList>
    </citation>
    <scope>IDENTIFICATION</scope>
    <source>
        <tissue evidence="12">Whole body</tissue>
    </source>
</reference>